<accession>A0A072NH83</accession>
<feature type="compositionally biased region" description="Basic and acidic residues" evidence="1">
    <location>
        <begin position="1341"/>
        <end position="1354"/>
    </location>
</feature>
<sequence length="1601" mass="178301">MEENKKNGDPEGSRVTESDYTSNLLGNIRSHLAGLQGYDIMALELIQNADDAKADAVVFDITDNALVVWNSGTFSYCGEMTPECRMMQEEGYSCDFHRVSDVGSGGKLAKSENIGRFGIGFVSAYQITDRPEIYSAGLKLQLIPERGKCLSSRVTEEGGTKFYLPWATDPDSVARKGLGASAVRSRDIDQLQEDFLSVLRKSLLFLRYVTKAEVHRNGKLLLCCELSRPRESLLVLTYTPENKTERWHIIRGDAEQAAARLAAEYELLKTYDRSSEFSIALNLESESPRAGLLYAFLPTEQATGLPLHINADFFPEADRKALIFAGNQHSRYWNEMLIEAAAIELAKDPEALGHLIGEENLWRIVHQAAEMPHSGSDYPDCFDFFWEHLSVSVSQSQVAIDNNGQLRTPDQVYLPKGVTPSEIQVSALNRLGIHLISPSLSPYRNTLSKVGTPILGLDRLVGLLSNGLEGVTAGAPKTDEKMLQEFWVPLWEVLEELLPEPVKSSRPYFGNKVINHLKNLECLATENLFIVSLGSAYRSPSSIDASRPTNVFPKLAIASRQINRYPKLSRLIDRLDLESVSKHLDSQVSLYGVQDVIEAEPAALRAFYTLLADLDEAAPSSDKVYSLLRELPLWYSSRGLIKASKALLPGNFKDPTGSGALLDTSILSPAARQFVSEKLGVKTQTISAFVETVLPSFFDPSGPTDEEHYGVLIRELSNHPDLLDTPSPLKTLRSLPILPTQDGGWATPGNVYERKDWLEKVLGREEHLWLDFSKLPPEQSVRVFVDALGVLHDPAPIHIVDRLKSLSERFVPNEDVKKLSSEAFYTLGEVALRQVDRENLSIALSELKNSRCLPAKGDEENWYYPSELYAPFRSEGFESQANILDFRNTARLSLNLLDDLGINQRPPTDLVISHLQHCIENGIAPHETTYRILSERAKDDPEVSTLHGTRCIYVDQLKGFVKPSKVYWSQQQLGRFAYRVPAKLESFTNFFEVIGVKDSPGSDDLVEIVLEIIYEFYPRSEPLFGADRKVYELCMRGIAEALSEGSVEDEDLVRLREAPSILNLKDLFAYPDEVLLHDSEWLSKFFDEELNSALCKLDPELWELAQELGVEALSNACVLSLDRIDGESSLEGEVSEILNQRARIIRRLLHDKPKGVQERVTEAFTKLRVYSVESIHVQALAVVDQQEIPAPVCSAEAFFDYTKDELLVTSPFAEGSWAPVLTSLLHQLMPDESGTDVTKLTLMFHSVLKMPPEDANAHLTSFGVPELAMDDESEGYDLGTQQLGELGHTGTVDEEAENLPPKEAEDQGGEADTPKSDEAAEGKPDDVLVKPTAPLETSGANDKDSGAEKRKVNDVSESASGRFDKNDGVKPNHHKARPKHKEQWDKRLLSYVRMRDLQEDGSSEDSGGREHNLAVEAAARQAVREYEENRGRIPTQMPQTHPGHDIESIEPETGESRLIEVKGINGEWNNAGVGLSRLQFNSAQKYGDGYWLYVVEFVSDPDNVRVHPIQNPASQVTSFMFDGNWRAATVDEVEDPAAGFVPGARIKHSTMGVGEIIEVKKRGLVKSLTVQFEGKPQPTRNVLANIHQMQILEPENGKDDS</sequence>
<organism evidence="4 5">
    <name type="scientific">Marinobacter nitratireducens</name>
    <dbReference type="NCBI Taxonomy" id="1137280"/>
    <lineage>
        <taxon>Bacteria</taxon>
        <taxon>Pseudomonadati</taxon>
        <taxon>Pseudomonadota</taxon>
        <taxon>Gammaproteobacteria</taxon>
        <taxon>Pseudomonadales</taxon>
        <taxon>Marinobacteraceae</taxon>
        <taxon>Marinobacter</taxon>
    </lineage>
</organism>
<feature type="domain" description="Protein NO VEIN C-terminal" evidence="2">
    <location>
        <begin position="1415"/>
        <end position="1502"/>
    </location>
</feature>
<protein>
    <submittedName>
        <fullName evidence="4">Uncharacterized protein</fullName>
    </submittedName>
</protein>
<feature type="compositionally biased region" description="Basic and acidic residues" evidence="1">
    <location>
        <begin position="1312"/>
        <end position="1328"/>
    </location>
</feature>
<dbReference type="PATRIC" id="fig|1137280.3.peg.938"/>
<dbReference type="EMBL" id="ANIE01000003">
    <property type="protein sequence ID" value="KEF32490.1"/>
    <property type="molecule type" value="Genomic_DNA"/>
</dbReference>
<evidence type="ECO:0000256" key="1">
    <source>
        <dbReference type="SAM" id="MobiDB-lite"/>
    </source>
</evidence>
<dbReference type="OrthoDB" id="9802640at2"/>
<dbReference type="InterPro" id="IPR036890">
    <property type="entry name" value="HATPase_C_sf"/>
</dbReference>
<feature type="compositionally biased region" description="Basic residues" evidence="1">
    <location>
        <begin position="1371"/>
        <end position="1380"/>
    </location>
</feature>
<evidence type="ECO:0000313" key="4">
    <source>
        <dbReference type="EMBL" id="KEF32490.1"/>
    </source>
</evidence>
<dbReference type="PANTHER" id="PTHR46919:SF2">
    <property type="entry name" value="SACSIN"/>
    <property type="match status" value="1"/>
</dbReference>
<keyword evidence="5" id="KW-1185">Reference proteome</keyword>
<evidence type="ECO:0000259" key="2">
    <source>
        <dbReference type="Pfam" id="PF13020"/>
    </source>
</evidence>
<proteinExistence type="predicted"/>
<dbReference type="RefSeq" id="WP_051668939.1">
    <property type="nucleotide sequence ID" value="NZ_ANIE01000003.1"/>
</dbReference>
<dbReference type="Pfam" id="PF25794">
    <property type="entry name" value="SACS"/>
    <property type="match status" value="1"/>
</dbReference>
<dbReference type="InterPro" id="IPR058210">
    <property type="entry name" value="SACS/Nov_dom"/>
</dbReference>
<dbReference type="Proteomes" id="UP000035057">
    <property type="component" value="Unassembled WGS sequence"/>
</dbReference>
<gene>
    <name evidence="4" type="ORF">D777_01124</name>
</gene>
<feature type="domain" description="Sacsin/Nov" evidence="3">
    <location>
        <begin position="32"/>
        <end position="137"/>
    </location>
</feature>
<comment type="caution">
    <text evidence="4">The sequence shown here is derived from an EMBL/GenBank/DDBJ whole genome shotgun (WGS) entry which is preliminary data.</text>
</comment>
<dbReference type="Pfam" id="PF13020">
    <property type="entry name" value="NOV_C"/>
    <property type="match status" value="1"/>
</dbReference>
<name>A0A072NH83_9GAMM</name>
<reference evidence="4 5" key="1">
    <citation type="submission" date="2012-12" db="EMBL/GenBank/DDBJ databases">
        <title>Genome assembly of Marinobacter sp. AK21.</title>
        <authorList>
            <person name="Khatri I."/>
            <person name="Kumar R."/>
            <person name="Vaidya B."/>
            <person name="Subramanian S."/>
            <person name="Pinnaka A."/>
        </authorList>
    </citation>
    <scope>NUCLEOTIDE SEQUENCE [LARGE SCALE GENOMIC DNA]</scope>
    <source>
        <strain evidence="4 5">AK21</strain>
    </source>
</reference>
<dbReference type="SUPFAM" id="SSF55874">
    <property type="entry name" value="ATPase domain of HSP90 chaperone/DNA topoisomerase II/histidine kinase"/>
    <property type="match status" value="1"/>
</dbReference>
<dbReference type="InterPro" id="IPR024975">
    <property type="entry name" value="NOV_C"/>
</dbReference>
<evidence type="ECO:0000313" key="5">
    <source>
        <dbReference type="Proteomes" id="UP000035057"/>
    </source>
</evidence>
<evidence type="ECO:0000259" key="3">
    <source>
        <dbReference type="Pfam" id="PF25794"/>
    </source>
</evidence>
<dbReference type="PANTHER" id="PTHR46919">
    <property type="entry name" value="ZINC FINGER, C3HC4 TYPE (RING FINGER) FAMILY PROTEIN"/>
    <property type="match status" value="1"/>
</dbReference>
<dbReference type="STRING" id="1137280.D777_01124"/>
<feature type="region of interest" description="Disordered" evidence="1">
    <location>
        <begin position="1296"/>
        <end position="1382"/>
    </location>
</feature>